<evidence type="ECO:0000313" key="3">
    <source>
        <dbReference type="Proteomes" id="UP000245910"/>
    </source>
</evidence>
<proteinExistence type="predicted"/>
<evidence type="ECO:0000256" key="1">
    <source>
        <dbReference type="SAM" id="MobiDB-lite"/>
    </source>
</evidence>
<accession>A0A2L2SWL2</accession>
<dbReference type="EMBL" id="LN649232">
    <property type="protein sequence ID" value="CEI40295.1"/>
    <property type="molecule type" value="Genomic_DNA"/>
</dbReference>
<protein>
    <submittedName>
        <fullName evidence="2">Uncharacterized protein</fullName>
    </submittedName>
</protein>
<organism evidence="2 3">
    <name type="scientific">Fusarium venenatum</name>
    <dbReference type="NCBI Taxonomy" id="56646"/>
    <lineage>
        <taxon>Eukaryota</taxon>
        <taxon>Fungi</taxon>
        <taxon>Dikarya</taxon>
        <taxon>Ascomycota</taxon>
        <taxon>Pezizomycotina</taxon>
        <taxon>Sordariomycetes</taxon>
        <taxon>Hypocreomycetidae</taxon>
        <taxon>Hypocreales</taxon>
        <taxon>Nectriaceae</taxon>
        <taxon>Fusarium</taxon>
    </lineage>
</organism>
<dbReference type="Proteomes" id="UP000245910">
    <property type="component" value="Chromosome IIII"/>
</dbReference>
<evidence type="ECO:0000313" key="2">
    <source>
        <dbReference type="EMBL" id="CEI40295.1"/>
    </source>
</evidence>
<feature type="region of interest" description="Disordered" evidence="1">
    <location>
        <begin position="1"/>
        <end position="26"/>
    </location>
</feature>
<sequence length="74" mass="8642">MERVAQSKPFQGSWAEETSEYEAGSSAQEMETYIESKYVQDVYVNWLPYFLDRQRLIGSALPKRYLNGSSRPDR</sequence>
<name>A0A2L2SWL2_9HYPO</name>
<dbReference type="AlphaFoldDB" id="A0A2L2SWL2"/>
<keyword evidence="3" id="KW-1185">Reference proteome</keyword>
<reference evidence="3" key="1">
    <citation type="submission" date="2014-10" db="EMBL/GenBank/DDBJ databases">
        <authorList>
            <person name="King R."/>
        </authorList>
    </citation>
    <scope>NUCLEOTIDE SEQUENCE [LARGE SCALE GENOMIC DNA]</scope>
    <source>
        <strain evidence="3">A3/5</strain>
    </source>
</reference>